<organism evidence="1 2">
    <name type="scientific">Meloidogyne enterolobii</name>
    <name type="common">Root-knot nematode worm</name>
    <name type="synonym">Meloidogyne mayaguensis</name>
    <dbReference type="NCBI Taxonomy" id="390850"/>
    <lineage>
        <taxon>Eukaryota</taxon>
        <taxon>Metazoa</taxon>
        <taxon>Ecdysozoa</taxon>
        <taxon>Nematoda</taxon>
        <taxon>Chromadorea</taxon>
        <taxon>Rhabditida</taxon>
        <taxon>Tylenchina</taxon>
        <taxon>Tylenchomorpha</taxon>
        <taxon>Tylenchoidea</taxon>
        <taxon>Meloidogynidae</taxon>
        <taxon>Meloidogyninae</taxon>
        <taxon>Meloidogyne</taxon>
    </lineage>
</organism>
<protein>
    <submittedName>
        <fullName evidence="1">Uncharacterized protein</fullName>
    </submittedName>
</protein>
<dbReference type="EMBL" id="CAJEWN010000018">
    <property type="protein sequence ID" value="CAD2136277.1"/>
    <property type="molecule type" value="Genomic_DNA"/>
</dbReference>
<gene>
    <name evidence="1" type="ORF">MENT_LOCUS5001</name>
</gene>
<proteinExistence type="predicted"/>
<sequence length="401" mass="47148">MSFHFYYSIFNFRILKGSDIIETDLHGYYLAQTIVQYYKKDFNSRSPYITAERPLRLALRACTSQLEPFQLDTMLFFPSDLKICASIESNKGMNALSRDRARTTHLRPLVFLSIRPVGSSLHCQLSFYGYQGDYRFAPDLGYYQTCQRSISQHLDKLVEKEKDILVDSKSPTSIPLLNSTTNNCPIHSLPGTIRELNACKLKDGQWYELSFRSAIQYEILITEKNIYQQMWVNHSTTFVFKPDREVWRNGTELYWLQRLLQLRVKMKNCEAVRYLLKLDESWSSGQLPVTVFIDYQVRENAYVKHSRHLGNGTLMDGWFTGTFPVWRTPELRTHELCVQFAWPRSLNQYRLCRTFLRGRSSLDCDPFSYYTQYSVASKSENNKNKLIINFVIYIIFILFFS</sequence>
<comment type="caution">
    <text evidence="1">The sequence shown here is derived from an EMBL/GenBank/DDBJ whole genome shotgun (WGS) entry which is preliminary data.</text>
</comment>
<dbReference type="AlphaFoldDB" id="A0A6V7TVB8"/>
<evidence type="ECO:0000313" key="2">
    <source>
        <dbReference type="Proteomes" id="UP000580250"/>
    </source>
</evidence>
<accession>A0A6V7TVB8</accession>
<dbReference type="OrthoDB" id="5783790at2759"/>
<reference evidence="1 2" key="1">
    <citation type="submission" date="2020-08" db="EMBL/GenBank/DDBJ databases">
        <authorList>
            <person name="Koutsovoulos G."/>
            <person name="Danchin GJ E."/>
        </authorList>
    </citation>
    <scope>NUCLEOTIDE SEQUENCE [LARGE SCALE GENOMIC DNA]</scope>
</reference>
<dbReference type="Proteomes" id="UP000580250">
    <property type="component" value="Unassembled WGS sequence"/>
</dbReference>
<evidence type="ECO:0000313" key="1">
    <source>
        <dbReference type="EMBL" id="CAD2136277.1"/>
    </source>
</evidence>
<name>A0A6V7TVB8_MELEN</name>